<dbReference type="Proteomes" id="UP001501237">
    <property type="component" value="Unassembled WGS sequence"/>
</dbReference>
<dbReference type="RefSeq" id="WP_344837249.1">
    <property type="nucleotide sequence ID" value="NZ_BAAAUV010000029.1"/>
</dbReference>
<dbReference type="InterPro" id="IPR027417">
    <property type="entry name" value="P-loop_NTPase"/>
</dbReference>
<gene>
    <name evidence="1" type="ORF">GCM10010468_70360</name>
</gene>
<keyword evidence="2" id="KW-1185">Reference proteome</keyword>
<comment type="caution">
    <text evidence="1">The sequence shown here is derived from an EMBL/GenBank/DDBJ whole genome shotgun (WGS) entry which is preliminary data.</text>
</comment>
<evidence type="ECO:0000313" key="2">
    <source>
        <dbReference type="Proteomes" id="UP001501237"/>
    </source>
</evidence>
<evidence type="ECO:0000313" key="1">
    <source>
        <dbReference type="EMBL" id="GAA3236205.1"/>
    </source>
</evidence>
<name>A0ABP6QL46_9ACTN</name>
<reference evidence="2" key="1">
    <citation type="journal article" date="2019" name="Int. J. Syst. Evol. Microbiol.">
        <title>The Global Catalogue of Microorganisms (GCM) 10K type strain sequencing project: providing services to taxonomists for standard genome sequencing and annotation.</title>
        <authorList>
            <consortium name="The Broad Institute Genomics Platform"/>
            <consortium name="The Broad Institute Genome Sequencing Center for Infectious Disease"/>
            <person name="Wu L."/>
            <person name="Ma J."/>
        </authorList>
    </citation>
    <scope>NUCLEOTIDE SEQUENCE [LARGE SCALE GENOMIC DNA]</scope>
    <source>
        <strain evidence="2">JCM 9377</strain>
    </source>
</reference>
<accession>A0ABP6QL46</accession>
<keyword evidence="1" id="KW-0418">Kinase</keyword>
<dbReference type="EMBL" id="BAAAUV010000029">
    <property type="protein sequence ID" value="GAA3236205.1"/>
    <property type="molecule type" value="Genomic_DNA"/>
</dbReference>
<proteinExistence type="predicted"/>
<keyword evidence="1" id="KW-0808">Transferase</keyword>
<sequence length="180" mass="19332">MRQSGAGSTLVVVRGNSGSGKSAVAGALRRRLGPGAAAIVDQDHLRRGILGERDERGGLAPELIAHTAAFCLARMPVVIVEGILAASRYREALRGMVESCPGRSLVYYLDVDLAGTLARHATRPQAAEFTAEEMAGWYLPEDVLGLEGEFRVPQSWSLTETVDRICADLGGQWRPVRCDS</sequence>
<dbReference type="SUPFAM" id="SSF52540">
    <property type="entry name" value="P-loop containing nucleoside triphosphate hydrolases"/>
    <property type="match status" value="1"/>
</dbReference>
<dbReference type="GO" id="GO:0016301">
    <property type="term" value="F:kinase activity"/>
    <property type="evidence" value="ECO:0007669"/>
    <property type="project" value="UniProtKB-KW"/>
</dbReference>
<organism evidence="1 2">
    <name type="scientific">Actinocorallia longicatena</name>
    <dbReference type="NCBI Taxonomy" id="111803"/>
    <lineage>
        <taxon>Bacteria</taxon>
        <taxon>Bacillati</taxon>
        <taxon>Actinomycetota</taxon>
        <taxon>Actinomycetes</taxon>
        <taxon>Streptosporangiales</taxon>
        <taxon>Thermomonosporaceae</taxon>
        <taxon>Actinocorallia</taxon>
    </lineage>
</organism>
<dbReference type="Pfam" id="PF13671">
    <property type="entry name" value="AAA_33"/>
    <property type="match status" value="1"/>
</dbReference>
<dbReference type="Gene3D" id="3.40.50.300">
    <property type="entry name" value="P-loop containing nucleotide triphosphate hydrolases"/>
    <property type="match status" value="1"/>
</dbReference>
<protein>
    <submittedName>
        <fullName evidence="1">Kinase</fullName>
    </submittedName>
</protein>